<dbReference type="AlphaFoldDB" id="A0A9W6TPA0"/>
<evidence type="ECO:0000313" key="3">
    <source>
        <dbReference type="Proteomes" id="UP001165121"/>
    </source>
</evidence>
<sequence>MARLDDAATVSRNALEDEREKRRAVGRDLDDLRKAHRKLESDMAMIEIQTAEQRLIVESKDEHIRKCEEEIRHLVSVKMLVAVYAVV</sequence>
<comment type="caution">
    <text evidence="2">The sequence shown here is derived from an EMBL/GenBank/DDBJ whole genome shotgun (WGS) entry which is preliminary data.</text>
</comment>
<proteinExistence type="predicted"/>
<protein>
    <submittedName>
        <fullName evidence="2">Unnamed protein product</fullName>
    </submittedName>
</protein>
<organism evidence="2 3">
    <name type="scientific">Phytophthora fragariaefolia</name>
    <dbReference type="NCBI Taxonomy" id="1490495"/>
    <lineage>
        <taxon>Eukaryota</taxon>
        <taxon>Sar</taxon>
        <taxon>Stramenopiles</taxon>
        <taxon>Oomycota</taxon>
        <taxon>Peronosporomycetes</taxon>
        <taxon>Peronosporales</taxon>
        <taxon>Peronosporaceae</taxon>
        <taxon>Phytophthora</taxon>
    </lineage>
</organism>
<feature type="region of interest" description="Disordered" evidence="1">
    <location>
        <begin position="1"/>
        <end position="22"/>
    </location>
</feature>
<evidence type="ECO:0000313" key="2">
    <source>
        <dbReference type="EMBL" id="GMF17393.1"/>
    </source>
</evidence>
<name>A0A9W6TPA0_9STRA</name>
<reference evidence="2" key="1">
    <citation type="submission" date="2023-04" db="EMBL/GenBank/DDBJ databases">
        <title>Phytophthora fragariaefolia NBRC 109709.</title>
        <authorList>
            <person name="Ichikawa N."/>
            <person name="Sato H."/>
            <person name="Tonouchi N."/>
        </authorList>
    </citation>
    <scope>NUCLEOTIDE SEQUENCE</scope>
    <source>
        <strain evidence="2">NBRC 109709</strain>
    </source>
</reference>
<accession>A0A9W6TPA0</accession>
<dbReference type="OrthoDB" id="123230at2759"/>
<evidence type="ECO:0000256" key="1">
    <source>
        <dbReference type="SAM" id="MobiDB-lite"/>
    </source>
</evidence>
<dbReference type="EMBL" id="BSXT01000091">
    <property type="protein sequence ID" value="GMF17393.1"/>
    <property type="molecule type" value="Genomic_DNA"/>
</dbReference>
<keyword evidence="3" id="KW-1185">Reference proteome</keyword>
<gene>
    <name evidence="2" type="ORF">Pfra01_000120100</name>
</gene>
<dbReference type="Proteomes" id="UP001165121">
    <property type="component" value="Unassembled WGS sequence"/>
</dbReference>